<dbReference type="PROSITE" id="PS51186">
    <property type="entry name" value="GNAT"/>
    <property type="match status" value="1"/>
</dbReference>
<dbReference type="Pfam" id="PF16916">
    <property type="entry name" value="ZT_dimer"/>
    <property type="match status" value="1"/>
</dbReference>
<gene>
    <name evidence="9" type="ordered locus">Smon_0698</name>
</gene>
<accession>D1AXZ5</accession>
<proteinExistence type="inferred from homology"/>
<evidence type="ECO:0000256" key="1">
    <source>
        <dbReference type="ARBA" id="ARBA00004141"/>
    </source>
</evidence>
<evidence type="ECO:0000256" key="2">
    <source>
        <dbReference type="ARBA" id="ARBA00008114"/>
    </source>
</evidence>
<dbReference type="InterPro" id="IPR058533">
    <property type="entry name" value="Cation_efflux_TM"/>
</dbReference>
<dbReference type="STRING" id="519441.Smon_0698"/>
<evidence type="ECO:0000313" key="10">
    <source>
        <dbReference type="Proteomes" id="UP000002072"/>
    </source>
</evidence>
<feature type="transmembrane region" description="Helical" evidence="7">
    <location>
        <begin position="295"/>
        <end position="313"/>
    </location>
</feature>
<feature type="transmembrane region" description="Helical" evidence="7">
    <location>
        <begin position="229"/>
        <end position="249"/>
    </location>
</feature>
<dbReference type="PANTHER" id="PTHR43840:SF15">
    <property type="entry name" value="MITOCHONDRIAL METAL TRANSPORTER 1-RELATED"/>
    <property type="match status" value="1"/>
</dbReference>
<keyword evidence="10" id="KW-1185">Reference proteome</keyword>
<dbReference type="GO" id="GO:0016747">
    <property type="term" value="F:acyltransferase activity, transferring groups other than amino-acyl groups"/>
    <property type="evidence" value="ECO:0007669"/>
    <property type="project" value="InterPro"/>
</dbReference>
<feature type="domain" description="N-acetyltransferase" evidence="8">
    <location>
        <begin position="1"/>
        <end position="114"/>
    </location>
</feature>
<dbReference type="Pfam" id="PF00583">
    <property type="entry name" value="Acetyltransf_1"/>
    <property type="match status" value="1"/>
</dbReference>
<dbReference type="InterPro" id="IPR016181">
    <property type="entry name" value="Acyl_CoA_acyltransferase"/>
</dbReference>
<dbReference type="Pfam" id="PF01545">
    <property type="entry name" value="Cation_efflux"/>
    <property type="match status" value="1"/>
</dbReference>
<feature type="transmembrane region" description="Helical" evidence="7">
    <location>
        <begin position="193"/>
        <end position="217"/>
    </location>
</feature>
<feature type="transmembrane region" description="Helical" evidence="7">
    <location>
        <begin position="129"/>
        <end position="146"/>
    </location>
</feature>
<reference evidence="9 10" key="1">
    <citation type="journal article" date="2009" name="Stand. Genomic Sci.">
        <title>Complete genome sequence of Streptobacillus moniliformis type strain (9901T).</title>
        <authorList>
            <person name="Nolan M."/>
            <person name="Gronow S."/>
            <person name="Lapidus A."/>
            <person name="Ivanova N."/>
            <person name="Copeland A."/>
            <person name="Lucas S."/>
            <person name="Del Rio T.G."/>
            <person name="Chen F."/>
            <person name="Tice H."/>
            <person name="Pitluck S."/>
            <person name="Cheng J.F."/>
            <person name="Sims D."/>
            <person name="Meincke L."/>
            <person name="Bruce D."/>
            <person name="Goodwin L."/>
            <person name="Brettin T."/>
            <person name="Han C."/>
            <person name="Detter J.C."/>
            <person name="Ovchinikova G."/>
            <person name="Pati A."/>
            <person name="Mavromatis K."/>
            <person name="Mikhailova N."/>
            <person name="Chen A."/>
            <person name="Palaniappan K."/>
            <person name="Land M."/>
            <person name="Hauser L."/>
            <person name="Chang Y.J."/>
            <person name="Jeffries C.D."/>
            <person name="Rohde M."/>
            <person name="Sproer C."/>
            <person name="Goker M."/>
            <person name="Bristow J."/>
            <person name="Eisen J.A."/>
            <person name="Markowitz V."/>
            <person name="Hugenholtz P."/>
            <person name="Kyrpides N.C."/>
            <person name="Klenk H.P."/>
            <person name="Chain P."/>
        </authorList>
    </citation>
    <scope>NUCLEOTIDE SEQUENCE [LARGE SCALE GENOMIC DNA]</scope>
    <source>
        <strain evidence="10">ATCC 14647 / DSM 12112 / NCTC 10651 / 9901</strain>
    </source>
</reference>
<dbReference type="CDD" id="cd04301">
    <property type="entry name" value="NAT_SF"/>
    <property type="match status" value="1"/>
</dbReference>
<organism evidence="9 10">
    <name type="scientific">Streptobacillus moniliformis (strain ATCC 14647 / DSM 12112 / NCTC 10651 / 9901)</name>
    <dbReference type="NCBI Taxonomy" id="519441"/>
    <lineage>
        <taxon>Bacteria</taxon>
        <taxon>Fusobacteriati</taxon>
        <taxon>Fusobacteriota</taxon>
        <taxon>Fusobacteriia</taxon>
        <taxon>Fusobacteriales</taxon>
        <taxon>Leptotrichiaceae</taxon>
        <taxon>Streptobacillus</taxon>
    </lineage>
</organism>
<evidence type="ECO:0000256" key="6">
    <source>
        <dbReference type="ARBA" id="ARBA00023136"/>
    </source>
</evidence>
<dbReference type="GO" id="GO:0016020">
    <property type="term" value="C:membrane"/>
    <property type="evidence" value="ECO:0007669"/>
    <property type="project" value="UniProtKB-SubCell"/>
</dbReference>
<keyword evidence="3" id="KW-0813">Transport</keyword>
<evidence type="ECO:0000256" key="5">
    <source>
        <dbReference type="ARBA" id="ARBA00022989"/>
    </source>
</evidence>
<keyword evidence="6 7" id="KW-0472">Membrane</keyword>
<dbReference type="Proteomes" id="UP000002072">
    <property type="component" value="Chromosome"/>
</dbReference>
<dbReference type="InterPro" id="IPR036837">
    <property type="entry name" value="Cation_efflux_CTD_sf"/>
</dbReference>
<dbReference type="InterPro" id="IPR027469">
    <property type="entry name" value="Cation_efflux_TMD_sf"/>
</dbReference>
<dbReference type="EMBL" id="CP001779">
    <property type="protein sequence ID" value="ACZ01171.1"/>
    <property type="molecule type" value="Genomic_DNA"/>
</dbReference>
<dbReference type="OrthoDB" id="9806522at2"/>
<sequence length="406" mass="47058">MKISRVDFENLYEFKDIKHEENNIYYAISFEHRIFGYLTLKKEDKLILKDIYIKKDYRNSGYGSKLIEYAIYDCINLGYDQMVALKHKKINNFLEKNDFIKINGIYVRMNLKEELEESNSTIKIGKMSIIINIILVIFKMFLGYTFKINSFIADGINSFSDLINNVLVLIGASIGKSPNDEDHPFGHGKVESVFSLIIGVIIIFTSFGVLKNGVLMLVRKEYLLINNKFYTILFISVLLVFIKTLQYLYVYLVSKKYTNPLINALLLDYNVDILLSIMVMLGLLTSKFVSPNIDAVLSIMISGYLIFQGYNVVKENTLILMDSQDENLLLNIKLLTLEVKEIENIHDVYMTTVGKNIYIIADIRFRSNITLEEAHDIAVIAEKKIKFRYSNIKKVIYHMEPTYDKE</sequence>
<evidence type="ECO:0000256" key="7">
    <source>
        <dbReference type="SAM" id="Phobius"/>
    </source>
</evidence>
<dbReference type="InterPro" id="IPR050291">
    <property type="entry name" value="CDF_Transporter"/>
</dbReference>
<dbReference type="eggNOG" id="COG0456">
    <property type="taxonomic scope" value="Bacteria"/>
</dbReference>
<evidence type="ECO:0000256" key="4">
    <source>
        <dbReference type="ARBA" id="ARBA00022692"/>
    </source>
</evidence>
<name>D1AXZ5_STRM9</name>
<dbReference type="InterPro" id="IPR000182">
    <property type="entry name" value="GNAT_dom"/>
</dbReference>
<protein>
    <submittedName>
        <fullName evidence="9">Cation diffusion facilitator family transporter</fullName>
    </submittedName>
</protein>
<dbReference type="AlphaFoldDB" id="D1AXZ5"/>
<dbReference type="SUPFAM" id="SSF160240">
    <property type="entry name" value="Cation efflux protein cytoplasmic domain-like"/>
    <property type="match status" value="1"/>
</dbReference>
<comment type="similarity">
    <text evidence="2">Belongs to the cation diffusion facilitator (CDF) transporter (TC 2.A.4) family.</text>
</comment>
<dbReference type="SUPFAM" id="SSF55729">
    <property type="entry name" value="Acyl-CoA N-acyltransferases (Nat)"/>
    <property type="match status" value="1"/>
</dbReference>
<dbReference type="Gene3D" id="1.20.1510.10">
    <property type="entry name" value="Cation efflux protein transmembrane domain"/>
    <property type="match status" value="1"/>
</dbReference>
<evidence type="ECO:0000259" key="8">
    <source>
        <dbReference type="PROSITE" id="PS51186"/>
    </source>
</evidence>
<dbReference type="GO" id="GO:0008324">
    <property type="term" value="F:monoatomic cation transmembrane transporter activity"/>
    <property type="evidence" value="ECO:0007669"/>
    <property type="project" value="InterPro"/>
</dbReference>
<feature type="transmembrane region" description="Helical" evidence="7">
    <location>
        <begin position="261"/>
        <end position="283"/>
    </location>
</feature>
<comment type="subcellular location">
    <subcellularLocation>
        <location evidence="1">Membrane</location>
        <topology evidence="1">Multi-pass membrane protein</topology>
    </subcellularLocation>
</comment>
<dbReference type="GeneID" id="29674147"/>
<dbReference type="SUPFAM" id="SSF161111">
    <property type="entry name" value="Cation efflux protein transmembrane domain-like"/>
    <property type="match status" value="1"/>
</dbReference>
<dbReference type="InterPro" id="IPR002524">
    <property type="entry name" value="Cation_efflux"/>
</dbReference>
<dbReference type="PANTHER" id="PTHR43840">
    <property type="entry name" value="MITOCHONDRIAL METAL TRANSPORTER 1-RELATED"/>
    <property type="match status" value="1"/>
</dbReference>
<dbReference type="KEGG" id="smf:Smon_0698"/>
<evidence type="ECO:0000313" key="9">
    <source>
        <dbReference type="EMBL" id="ACZ01171.1"/>
    </source>
</evidence>
<evidence type="ECO:0000256" key="3">
    <source>
        <dbReference type="ARBA" id="ARBA00022448"/>
    </source>
</evidence>
<dbReference type="Gene3D" id="3.40.630.30">
    <property type="match status" value="1"/>
</dbReference>
<dbReference type="NCBIfam" id="TIGR01297">
    <property type="entry name" value="CDF"/>
    <property type="match status" value="1"/>
</dbReference>
<keyword evidence="4 7" id="KW-0812">Transmembrane</keyword>
<dbReference type="Gene3D" id="3.30.70.1350">
    <property type="entry name" value="Cation efflux protein, cytoplasmic domain"/>
    <property type="match status" value="1"/>
</dbReference>
<dbReference type="RefSeq" id="WP_012858722.1">
    <property type="nucleotide sequence ID" value="NC_013515.1"/>
</dbReference>
<dbReference type="HOGENOM" id="CLU_013430_3_5_0"/>
<dbReference type="eggNOG" id="COG0053">
    <property type="taxonomic scope" value="Bacteria"/>
</dbReference>
<dbReference type="InterPro" id="IPR027470">
    <property type="entry name" value="Cation_efflux_CTD"/>
</dbReference>
<keyword evidence="5 7" id="KW-1133">Transmembrane helix</keyword>